<gene>
    <name evidence="2" type="ORF">POM88_026807</name>
</gene>
<reference evidence="2" key="1">
    <citation type="submission" date="2023-02" db="EMBL/GenBank/DDBJ databases">
        <title>Genome of toxic invasive species Heracleum sosnowskyi carries increased number of genes despite the absence of recent whole-genome duplications.</title>
        <authorList>
            <person name="Schelkunov M."/>
            <person name="Shtratnikova V."/>
            <person name="Makarenko M."/>
            <person name="Klepikova A."/>
            <person name="Omelchenko D."/>
            <person name="Novikova G."/>
            <person name="Obukhova E."/>
            <person name="Bogdanov V."/>
            <person name="Penin A."/>
            <person name="Logacheva M."/>
        </authorList>
    </citation>
    <scope>NUCLEOTIDE SEQUENCE</scope>
    <source>
        <strain evidence="2">Hsosn_3</strain>
        <tissue evidence="2">Leaf</tissue>
    </source>
</reference>
<dbReference type="GO" id="GO:0000209">
    <property type="term" value="P:protein polyubiquitination"/>
    <property type="evidence" value="ECO:0007669"/>
    <property type="project" value="TreeGrafter"/>
</dbReference>
<feature type="compositionally biased region" description="Basic and acidic residues" evidence="1">
    <location>
        <begin position="262"/>
        <end position="272"/>
    </location>
</feature>
<evidence type="ECO:0000313" key="3">
    <source>
        <dbReference type="Proteomes" id="UP001237642"/>
    </source>
</evidence>
<name>A0AAD8I792_9APIA</name>
<dbReference type="Proteomes" id="UP001237642">
    <property type="component" value="Unassembled WGS sequence"/>
</dbReference>
<dbReference type="PANTHER" id="PTHR14939:SF5">
    <property type="entry name" value="F-BOX ONLY PROTEIN 22"/>
    <property type="match status" value="1"/>
</dbReference>
<dbReference type="GO" id="GO:0032436">
    <property type="term" value="P:positive regulation of proteasomal ubiquitin-dependent protein catabolic process"/>
    <property type="evidence" value="ECO:0007669"/>
    <property type="project" value="TreeGrafter"/>
</dbReference>
<dbReference type="AlphaFoldDB" id="A0AAD8I792"/>
<organism evidence="2 3">
    <name type="scientific">Heracleum sosnowskyi</name>
    <dbReference type="NCBI Taxonomy" id="360622"/>
    <lineage>
        <taxon>Eukaryota</taxon>
        <taxon>Viridiplantae</taxon>
        <taxon>Streptophyta</taxon>
        <taxon>Embryophyta</taxon>
        <taxon>Tracheophyta</taxon>
        <taxon>Spermatophyta</taxon>
        <taxon>Magnoliopsida</taxon>
        <taxon>eudicotyledons</taxon>
        <taxon>Gunneridae</taxon>
        <taxon>Pentapetalae</taxon>
        <taxon>asterids</taxon>
        <taxon>campanulids</taxon>
        <taxon>Apiales</taxon>
        <taxon>Apiaceae</taxon>
        <taxon>Apioideae</taxon>
        <taxon>apioid superclade</taxon>
        <taxon>Tordylieae</taxon>
        <taxon>Tordyliinae</taxon>
        <taxon>Heracleum</taxon>
    </lineage>
</organism>
<keyword evidence="3" id="KW-1185">Reference proteome</keyword>
<comment type="caution">
    <text evidence="2">The sequence shown here is derived from an EMBL/GenBank/DDBJ whole genome shotgun (WGS) entry which is preliminary data.</text>
</comment>
<protein>
    <submittedName>
        <fullName evidence="2">Uncharacterized protein</fullName>
    </submittedName>
</protein>
<proteinExistence type="predicted"/>
<reference evidence="2" key="2">
    <citation type="submission" date="2023-05" db="EMBL/GenBank/DDBJ databases">
        <authorList>
            <person name="Schelkunov M.I."/>
        </authorList>
    </citation>
    <scope>NUCLEOTIDE SEQUENCE</scope>
    <source>
        <strain evidence="2">Hsosn_3</strain>
        <tissue evidence="2">Leaf</tissue>
    </source>
</reference>
<dbReference type="EMBL" id="JAUIZM010000006">
    <property type="protein sequence ID" value="KAK1380063.1"/>
    <property type="molecule type" value="Genomic_DNA"/>
</dbReference>
<evidence type="ECO:0000313" key="2">
    <source>
        <dbReference type="EMBL" id="KAK1380063.1"/>
    </source>
</evidence>
<sequence length="491" mass="54374">MLLLQLANFYAISSSNCHSMSLPNRLGGVCYIIKIELVAPLRFFQYIVTASHVNLLQQNHFPLCHTLSSSYVVPPSSCPESEDIDNSDEDIDKSELSAQFSQGLCRVLHSRDQDLVFSSHCYIETLKHLQTKDSCFSEDCWQDQRQSTLNVHQLVTSSAAKEIQDSVWTSLPKESDPSAQISELVFCTLTRSCFRMAAMRGGFRSILSNGSILKNAVLERVRLGNPVLRPVAPKSLAGNVAPAHTGSGVNIAVNEPAGGRTKPGEVKSERTESVLPAAAKSVENQKQGDESGNKTLAENTTRVFVKASVESELITSSEDKEIEDSVRNSLLKPSSLPQKLKETSCKSISTRQSSPRDCVIKASCQYFSFLGCKHSFSPLRNWKTLWITKKVGTVIPIICTAAFGLMGRHAATNSFKEIPQWGQEEEEDYFNNWQFYDPSAFADGDFSEIFDRPKTNRNAAVMLTVGFLPGMKVAAVTCHNQRRMLYSSMNS</sequence>
<feature type="region of interest" description="Disordered" evidence="1">
    <location>
        <begin position="247"/>
        <end position="297"/>
    </location>
</feature>
<evidence type="ECO:0000256" key="1">
    <source>
        <dbReference type="SAM" id="MobiDB-lite"/>
    </source>
</evidence>
<dbReference type="PANTHER" id="PTHR14939">
    <property type="entry name" value="F-BOX ONLY PROTEIN 22"/>
    <property type="match status" value="1"/>
</dbReference>
<accession>A0AAD8I792</accession>